<name>A0A8A1MA33_AJECA</name>
<proteinExistence type="predicted"/>
<dbReference type="AlphaFoldDB" id="A0A8A1MA33"/>
<evidence type="ECO:0000313" key="1">
    <source>
        <dbReference type="EMBL" id="QSS61342.1"/>
    </source>
</evidence>
<accession>A0A8A1MA33</accession>
<dbReference type="EMBL" id="CP069111">
    <property type="protein sequence ID" value="QSS61342.1"/>
    <property type="molecule type" value="Genomic_DNA"/>
</dbReference>
<dbReference type="Proteomes" id="UP000663671">
    <property type="component" value="Chromosome 5"/>
</dbReference>
<dbReference type="OrthoDB" id="10406992at2759"/>
<sequence length="147" mass="17095">MAHHWGVRMKSKGENRCPHHLRQLRHGGVGLDPARGHLQPSWMEVLFYNDHHLLLLGGEKRRQNTPGHPILKPGKIWASLKKLHDDRPLGNRERAKHFPLLERPPQRIFCPHRSSTRPATMVFSLTTTLSRVEARQWKRSIILALEQ</sequence>
<dbReference type="VEuPathDB" id="FungiDB:I7I51_03515"/>
<protein>
    <submittedName>
        <fullName evidence="1">Sister chromatid separation protein</fullName>
    </submittedName>
</protein>
<organism evidence="1 2">
    <name type="scientific">Ajellomyces capsulatus</name>
    <name type="common">Darling's disease fungus</name>
    <name type="synonym">Histoplasma capsulatum</name>
    <dbReference type="NCBI Taxonomy" id="5037"/>
    <lineage>
        <taxon>Eukaryota</taxon>
        <taxon>Fungi</taxon>
        <taxon>Dikarya</taxon>
        <taxon>Ascomycota</taxon>
        <taxon>Pezizomycotina</taxon>
        <taxon>Eurotiomycetes</taxon>
        <taxon>Eurotiomycetidae</taxon>
        <taxon>Onygenales</taxon>
        <taxon>Ajellomycetaceae</taxon>
        <taxon>Histoplasma</taxon>
    </lineage>
</organism>
<evidence type="ECO:0000313" key="2">
    <source>
        <dbReference type="Proteomes" id="UP000663671"/>
    </source>
</evidence>
<gene>
    <name evidence="1" type="ORF">I7I51_03515</name>
</gene>
<reference evidence="1" key="1">
    <citation type="submission" date="2021-01" db="EMBL/GenBank/DDBJ databases">
        <title>Chromosome-level genome assembly of a human fungal pathogen reveals clustering of transcriptionally co-regulated genes.</title>
        <authorList>
            <person name="Voorhies M."/>
            <person name="Cohen S."/>
            <person name="Shea T.P."/>
            <person name="Petrus S."/>
            <person name="Munoz J.F."/>
            <person name="Poplawski S."/>
            <person name="Goldman W.E."/>
            <person name="Michael T."/>
            <person name="Cuomo C.A."/>
            <person name="Sil A."/>
            <person name="Beyhan S."/>
        </authorList>
    </citation>
    <scope>NUCLEOTIDE SEQUENCE</scope>
    <source>
        <strain evidence="1">WU24</strain>
    </source>
</reference>